<proteinExistence type="predicted"/>
<sequence>MEEQNRKNTNHEYLPTVIPLTISSSENLNRLLSSLLQYSSLFLCWVMSLCCGCFPMSTVCWSQCFRHSALNLVQEASTFTDFSIHDVNHCGTCCFHDECCPPACNHPQNGCAETPRNHCNVPLVPESLLSEVVWRISENFPKTWTQEEPAERMRT</sequence>
<reference evidence="1" key="1">
    <citation type="submission" date="2014-11" db="EMBL/GenBank/DDBJ databases">
        <authorList>
            <person name="Amaro Gonzalez C."/>
        </authorList>
    </citation>
    <scope>NUCLEOTIDE SEQUENCE</scope>
</reference>
<dbReference type="AlphaFoldDB" id="A0A0E9WUK9"/>
<evidence type="ECO:0000313" key="1">
    <source>
        <dbReference type="EMBL" id="JAH93193.1"/>
    </source>
</evidence>
<name>A0A0E9WUK9_ANGAN</name>
<accession>A0A0E9WUK9</accession>
<organism evidence="1">
    <name type="scientific">Anguilla anguilla</name>
    <name type="common">European freshwater eel</name>
    <name type="synonym">Muraena anguilla</name>
    <dbReference type="NCBI Taxonomy" id="7936"/>
    <lineage>
        <taxon>Eukaryota</taxon>
        <taxon>Metazoa</taxon>
        <taxon>Chordata</taxon>
        <taxon>Craniata</taxon>
        <taxon>Vertebrata</taxon>
        <taxon>Euteleostomi</taxon>
        <taxon>Actinopterygii</taxon>
        <taxon>Neopterygii</taxon>
        <taxon>Teleostei</taxon>
        <taxon>Anguilliformes</taxon>
        <taxon>Anguillidae</taxon>
        <taxon>Anguilla</taxon>
    </lineage>
</organism>
<dbReference type="EMBL" id="GBXM01015384">
    <property type="protein sequence ID" value="JAH93193.1"/>
    <property type="molecule type" value="Transcribed_RNA"/>
</dbReference>
<reference evidence="1" key="2">
    <citation type="journal article" date="2015" name="Fish Shellfish Immunol.">
        <title>Early steps in the European eel (Anguilla anguilla)-Vibrio vulnificus interaction in the gills: Role of the RtxA13 toxin.</title>
        <authorList>
            <person name="Callol A."/>
            <person name="Pajuelo D."/>
            <person name="Ebbesson L."/>
            <person name="Teles M."/>
            <person name="MacKenzie S."/>
            <person name="Amaro C."/>
        </authorList>
    </citation>
    <scope>NUCLEOTIDE SEQUENCE</scope>
</reference>
<protein>
    <submittedName>
        <fullName evidence="1">Uncharacterized protein</fullName>
    </submittedName>
</protein>